<protein>
    <recommendedName>
        <fullName evidence="2">SAF domain-containing protein</fullName>
    </recommendedName>
</protein>
<dbReference type="Proteomes" id="UP000469325">
    <property type="component" value="Unassembled WGS sequence"/>
</dbReference>
<reference evidence="3 4" key="1">
    <citation type="submission" date="2019-08" db="EMBL/GenBank/DDBJ databases">
        <title>In-depth cultivation of the pig gut microbiome towards novel bacterial diversity and tailored functional studies.</title>
        <authorList>
            <person name="Wylensek D."/>
            <person name="Hitch T.C.A."/>
            <person name="Clavel T."/>
        </authorList>
    </citation>
    <scope>NUCLEOTIDE SEQUENCE [LARGE SCALE GENOMIC DNA]</scope>
    <source>
        <strain evidence="3 4">CA-Schmier-601-WT-1</strain>
    </source>
</reference>
<dbReference type="CDD" id="cd11614">
    <property type="entry name" value="SAF_CpaB_FlgA_like"/>
    <property type="match status" value="1"/>
</dbReference>
<feature type="region of interest" description="Disordered" evidence="1">
    <location>
        <begin position="228"/>
        <end position="273"/>
    </location>
</feature>
<gene>
    <name evidence="3" type="ORF">FYJ68_06170</name>
</gene>
<proteinExistence type="predicted"/>
<accession>A0A6N7XRY5</accession>
<dbReference type="AlphaFoldDB" id="A0A6N7XRY5"/>
<evidence type="ECO:0000259" key="2">
    <source>
        <dbReference type="SMART" id="SM00858"/>
    </source>
</evidence>
<evidence type="ECO:0000256" key="1">
    <source>
        <dbReference type="SAM" id="MobiDB-lite"/>
    </source>
</evidence>
<dbReference type="Pfam" id="PF08666">
    <property type="entry name" value="SAF"/>
    <property type="match status" value="1"/>
</dbReference>
<dbReference type="SMART" id="SM00858">
    <property type="entry name" value="SAF"/>
    <property type="match status" value="1"/>
</dbReference>
<feature type="compositionally biased region" description="Gly residues" evidence="1">
    <location>
        <begin position="263"/>
        <end position="273"/>
    </location>
</feature>
<evidence type="ECO:0000313" key="3">
    <source>
        <dbReference type="EMBL" id="MST72689.1"/>
    </source>
</evidence>
<feature type="domain" description="SAF" evidence="2">
    <location>
        <begin position="70"/>
        <end position="132"/>
    </location>
</feature>
<comment type="caution">
    <text evidence="3">The sequence shown here is derived from an EMBL/GenBank/DDBJ whole genome shotgun (WGS) entry which is preliminary data.</text>
</comment>
<evidence type="ECO:0000313" key="4">
    <source>
        <dbReference type="Proteomes" id="UP000469325"/>
    </source>
</evidence>
<organism evidence="3 4">
    <name type="scientific">Olsenella porci</name>
    <dbReference type="NCBI Taxonomy" id="2652279"/>
    <lineage>
        <taxon>Bacteria</taxon>
        <taxon>Bacillati</taxon>
        <taxon>Actinomycetota</taxon>
        <taxon>Coriobacteriia</taxon>
        <taxon>Coriobacteriales</taxon>
        <taxon>Atopobiaceae</taxon>
        <taxon>Olsenella</taxon>
    </lineage>
</organism>
<dbReference type="InterPro" id="IPR013974">
    <property type="entry name" value="SAF"/>
</dbReference>
<dbReference type="EMBL" id="VUNC01000004">
    <property type="protein sequence ID" value="MST72689.1"/>
    <property type="molecule type" value="Genomic_DNA"/>
</dbReference>
<name>A0A6N7XRY5_9ACTN</name>
<keyword evidence="4" id="KW-1185">Reference proteome</keyword>
<sequence>MPPPQTGESPMWAIRTLLGRSLMSLRFRLALSTACAVLAALLFVVYAGHVRAEADSVREEAAARFGGDVVSLVVATKNLKAGDEVSKANVRERGWVSSLAPEGAITSLDVVMGSKVAIPVAKNAPLTKTSFEDPSPMVQVPSGYVAVSIPTSERVGVTSGVPAGASLTAYQLGDSGAKVIARGLRVLSSTQEGSLGMDSRELTLAVRPEDVERVLSASTRGDLRLVLPSEDIAAGKADQATSAPEQREQGEDVASADSKASAGGSGDQGGEGR</sequence>